<reference evidence="2 3" key="1">
    <citation type="submission" date="2016-03" db="EMBL/GenBank/DDBJ databases">
        <authorList>
            <person name="Ploux O."/>
        </authorList>
    </citation>
    <scope>NUCLEOTIDE SEQUENCE [LARGE SCALE GENOMIC DNA]</scope>
    <source>
        <strain evidence="2 3">URUG2</strain>
    </source>
</reference>
<organism evidence="2 3">
    <name type="scientific">Ramularia collo-cygni</name>
    <dbReference type="NCBI Taxonomy" id="112498"/>
    <lineage>
        <taxon>Eukaryota</taxon>
        <taxon>Fungi</taxon>
        <taxon>Dikarya</taxon>
        <taxon>Ascomycota</taxon>
        <taxon>Pezizomycotina</taxon>
        <taxon>Dothideomycetes</taxon>
        <taxon>Dothideomycetidae</taxon>
        <taxon>Mycosphaerellales</taxon>
        <taxon>Mycosphaerellaceae</taxon>
        <taxon>Ramularia</taxon>
    </lineage>
</organism>
<sequence>MKTSLITASLAALTTSTFAAPVPQANINTKAFGRPNDLMMKRSEDITESVNYILVLEKSADGVDAYQEEVDAVADPSKVLGKRGEDITESVNYILVLEKSSDGVDAYQEEVDAVEDPADVLG</sequence>
<keyword evidence="3" id="KW-1185">Reference proteome</keyword>
<protein>
    <submittedName>
        <fullName evidence="2">Uncharacterized protein</fullName>
    </submittedName>
</protein>
<keyword evidence="1" id="KW-0732">Signal</keyword>
<name>A0A2D3UR90_9PEZI</name>
<evidence type="ECO:0000313" key="2">
    <source>
        <dbReference type="EMBL" id="CZT18451.1"/>
    </source>
</evidence>
<dbReference type="AlphaFoldDB" id="A0A2D3UR90"/>
<feature type="chain" id="PRO_5013729976" evidence="1">
    <location>
        <begin position="20"/>
        <end position="122"/>
    </location>
</feature>
<dbReference type="RefSeq" id="XP_023625341.1">
    <property type="nucleotide sequence ID" value="XM_023769573.1"/>
</dbReference>
<gene>
    <name evidence="2" type="ORF">RCC_04296</name>
</gene>
<dbReference type="OrthoDB" id="4706398at2759"/>
<evidence type="ECO:0000256" key="1">
    <source>
        <dbReference type="SAM" id="SignalP"/>
    </source>
</evidence>
<feature type="signal peptide" evidence="1">
    <location>
        <begin position="1"/>
        <end position="19"/>
    </location>
</feature>
<proteinExistence type="predicted"/>
<dbReference type="EMBL" id="FJUY01000005">
    <property type="protein sequence ID" value="CZT18451.1"/>
    <property type="molecule type" value="Genomic_DNA"/>
</dbReference>
<accession>A0A2D3UR90</accession>
<dbReference type="GeneID" id="35599472"/>
<evidence type="ECO:0000313" key="3">
    <source>
        <dbReference type="Proteomes" id="UP000225277"/>
    </source>
</evidence>
<dbReference type="Proteomes" id="UP000225277">
    <property type="component" value="Unassembled WGS sequence"/>
</dbReference>